<accession>A0A8J7GBN3</accession>
<dbReference type="AlphaFoldDB" id="A0A8J7GBN3"/>
<reference evidence="5" key="1">
    <citation type="submission" date="2020-11" db="EMBL/GenBank/DDBJ databases">
        <title>Sequencing the genomes of 1000 actinobacteria strains.</title>
        <authorList>
            <person name="Klenk H.-P."/>
        </authorList>
    </citation>
    <scope>NUCLEOTIDE SEQUENCE</scope>
    <source>
        <strain evidence="5">DSM 45356</strain>
    </source>
</reference>
<dbReference type="GO" id="GO:0005524">
    <property type="term" value="F:ATP binding"/>
    <property type="evidence" value="ECO:0007669"/>
    <property type="project" value="InterPro"/>
</dbReference>
<dbReference type="InterPro" id="IPR013750">
    <property type="entry name" value="GHMP_kinase_C_dom"/>
</dbReference>
<organism evidence="5 6">
    <name type="scientific">Longispora fulva</name>
    <dbReference type="NCBI Taxonomy" id="619741"/>
    <lineage>
        <taxon>Bacteria</taxon>
        <taxon>Bacillati</taxon>
        <taxon>Actinomycetota</taxon>
        <taxon>Actinomycetes</taxon>
        <taxon>Micromonosporales</taxon>
        <taxon>Micromonosporaceae</taxon>
        <taxon>Longispora</taxon>
    </lineage>
</organism>
<dbReference type="RefSeq" id="WP_197002685.1">
    <property type="nucleotide sequence ID" value="NZ_BONS01000002.1"/>
</dbReference>
<evidence type="ECO:0000313" key="5">
    <source>
        <dbReference type="EMBL" id="MBG6135595.1"/>
    </source>
</evidence>
<dbReference type="Gene3D" id="3.30.230.10">
    <property type="match status" value="1"/>
</dbReference>
<dbReference type="InterPro" id="IPR014721">
    <property type="entry name" value="Ribsml_uS5_D2-typ_fold_subgr"/>
</dbReference>
<evidence type="ECO:0000259" key="3">
    <source>
        <dbReference type="Pfam" id="PF00288"/>
    </source>
</evidence>
<dbReference type="SUPFAM" id="SSF54211">
    <property type="entry name" value="Ribosomal protein S5 domain 2-like"/>
    <property type="match status" value="1"/>
</dbReference>
<proteinExistence type="predicted"/>
<dbReference type="GO" id="GO:0016301">
    <property type="term" value="F:kinase activity"/>
    <property type="evidence" value="ECO:0007669"/>
    <property type="project" value="UniProtKB-KW"/>
</dbReference>
<dbReference type="Proteomes" id="UP000622552">
    <property type="component" value="Unassembled WGS sequence"/>
</dbReference>
<dbReference type="EMBL" id="JADOUF010000001">
    <property type="protein sequence ID" value="MBG6135595.1"/>
    <property type="molecule type" value="Genomic_DNA"/>
</dbReference>
<dbReference type="InterPro" id="IPR020568">
    <property type="entry name" value="Ribosomal_Su5_D2-typ_SF"/>
</dbReference>
<dbReference type="Pfam" id="PF08544">
    <property type="entry name" value="GHMP_kinases_C"/>
    <property type="match status" value="1"/>
</dbReference>
<keyword evidence="2" id="KW-0418">Kinase</keyword>
<evidence type="ECO:0000313" key="6">
    <source>
        <dbReference type="Proteomes" id="UP000622552"/>
    </source>
</evidence>
<dbReference type="Pfam" id="PF00288">
    <property type="entry name" value="GHMP_kinases_N"/>
    <property type="match status" value="1"/>
</dbReference>
<dbReference type="InterPro" id="IPR006204">
    <property type="entry name" value="GHMP_kinase_N_dom"/>
</dbReference>
<gene>
    <name evidence="5" type="ORF">IW245_001789</name>
</gene>
<keyword evidence="6" id="KW-1185">Reference proteome</keyword>
<feature type="domain" description="GHMP kinase C-terminal" evidence="4">
    <location>
        <begin position="222"/>
        <end position="290"/>
    </location>
</feature>
<protein>
    <submittedName>
        <fullName evidence="5">Uncharacterized protein involved in propanediol utilization</fullName>
    </submittedName>
</protein>
<sequence length="324" mass="34024">MTQRALHELRSTKVSAEFGIGKGYAPAHHGELLQGMFRDASGGLRRALVTLPQTTRGTRAVFRPSQNHWGVVGSPGLTKVRRAAVLALREFAGRPGAAKGGHIEIVSDVPVGIGMGSSTSDVTAAIRAVADYHGVTLSREELGRLAVLAECASDPVMIDDRVVLFAHRDGVVLETLGHRLPPLLVVGCDTRPGDSVDTDRFPPAEYGDREIGFFGVLLAALRRALATEDVALLGRVATASARINQRFLPKDNLEALLELCLAHGGAGIQIAHSGTVAGLIFDARSPDAPDAAVRCSARIEAMGLVLTTVIGAPPGGTAEERTAC</sequence>
<evidence type="ECO:0000259" key="4">
    <source>
        <dbReference type="Pfam" id="PF08544"/>
    </source>
</evidence>
<comment type="caution">
    <text evidence="5">The sequence shown here is derived from an EMBL/GenBank/DDBJ whole genome shotgun (WGS) entry which is preliminary data.</text>
</comment>
<evidence type="ECO:0000256" key="2">
    <source>
        <dbReference type="ARBA" id="ARBA00022777"/>
    </source>
</evidence>
<name>A0A8J7GBN3_9ACTN</name>
<keyword evidence="1" id="KW-0808">Transferase</keyword>
<evidence type="ECO:0000256" key="1">
    <source>
        <dbReference type="ARBA" id="ARBA00022679"/>
    </source>
</evidence>
<feature type="domain" description="GHMP kinase N-terminal" evidence="3">
    <location>
        <begin position="84"/>
        <end position="151"/>
    </location>
</feature>